<feature type="region of interest" description="Disordered" evidence="2">
    <location>
        <begin position="1"/>
        <end position="23"/>
    </location>
</feature>
<organism evidence="5 6">
    <name type="scientific">Heligmosomoides polygyrus</name>
    <name type="common">Parasitic roundworm</name>
    <dbReference type="NCBI Taxonomy" id="6339"/>
    <lineage>
        <taxon>Eukaryota</taxon>
        <taxon>Metazoa</taxon>
        <taxon>Ecdysozoa</taxon>
        <taxon>Nematoda</taxon>
        <taxon>Chromadorea</taxon>
        <taxon>Rhabditida</taxon>
        <taxon>Rhabditina</taxon>
        <taxon>Rhabditomorpha</taxon>
        <taxon>Strongyloidea</taxon>
        <taxon>Heligmosomidae</taxon>
        <taxon>Heligmosomoides</taxon>
    </lineage>
</organism>
<dbReference type="InterPro" id="IPR032453">
    <property type="entry name" value="PKNOX/Meis_N"/>
</dbReference>
<feature type="domain" description="MEIS N-terminal" evidence="3">
    <location>
        <begin position="24"/>
        <end position="62"/>
    </location>
</feature>
<evidence type="ECO:0000313" key="6">
    <source>
        <dbReference type="WBParaSite" id="HPBE_0000566701-mRNA-1"/>
    </source>
</evidence>
<keyword evidence="1" id="KW-0539">Nucleus</keyword>
<reference evidence="4 5" key="1">
    <citation type="submission" date="2018-11" db="EMBL/GenBank/DDBJ databases">
        <authorList>
            <consortium name="Pathogen Informatics"/>
        </authorList>
    </citation>
    <scope>NUCLEOTIDE SEQUENCE [LARGE SCALE GENOMIC DNA]</scope>
</reference>
<evidence type="ECO:0000256" key="2">
    <source>
        <dbReference type="SAM" id="MobiDB-lite"/>
    </source>
</evidence>
<evidence type="ECO:0000259" key="3">
    <source>
        <dbReference type="Pfam" id="PF16493"/>
    </source>
</evidence>
<protein>
    <submittedName>
        <fullName evidence="6">RING-type E3 ubiquitin transferase</fullName>
    </submittedName>
</protein>
<reference evidence="6" key="2">
    <citation type="submission" date="2019-09" db="UniProtKB">
        <authorList>
            <consortium name="WormBaseParasite"/>
        </authorList>
    </citation>
    <scope>IDENTIFICATION</scope>
</reference>
<sequence>MQQCGTVIEADEASTSNSVEPTVQESIRNHPLMPILELLCEKCGDAMSTMQPSAFKMNDVAKVGRLKSFLTATTEVLFLRLL</sequence>
<keyword evidence="5" id="KW-1185">Reference proteome</keyword>
<evidence type="ECO:0000256" key="1">
    <source>
        <dbReference type="ARBA" id="ARBA00023242"/>
    </source>
</evidence>
<name>A0A183FGA8_HELPZ</name>
<dbReference type="AlphaFoldDB" id="A0A183FGA8"/>
<proteinExistence type="predicted"/>
<dbReference type="Pfam" id="PF16493">
    <property type="entry name" value="Meis_PKNOX_N"/>
    <property type="match status" value="1"/>
</dbReference>
<dbReference type="OrthoDB" id="5843225at2759"/>
<accession>A0A3P7YL69</accession>
<feature type="compositionally biased region" description="Polar residues" evidence="2">
    <location>
        <begin position="13"/>
        <end position="23"/>
    </location>
</feature>
<dbReference type="Proteomes" id="UP000050761">
    <property type="component" value="Unassembled WGS sequence"/>
</dbReference>
<dbReference type="EMBL" id="UZAH01025516">
    <property type="protein sequence ID" value="VDO65413.1"/>
    <property type="molecule type" value="Genomic_DNA"/>
</dbReference>
<evidence type="ECO:0000313" key="4">
    <source>
        <dbReference type="EMBL" id="VDO65413.1"/>
    </source>
</evidence>
<accession>A0A183FGA8</accession>
<gene>
    <name evidence="4" type="ORF">HPBE_LOCUS5668</name>
</gene>
<evidence type="ECO:0000313" key="5">
    <source>
        <dbReference type="Proteomes" id="UP000050761"/>
    </source>
</evidence>
<dbReference type="WBParaSite" id="HPBE_0000566701-mRNA-1">
    <property type="protein sequence ID" value="HPBE_0000566701-mRNA-1"/>
    <property type="gene ID" value="HPBE_0000566701"/>
</dbReference>